<sequence length="61" mass="6762">MTGRAVPFDVSFICGICGNRGAYNFIVANLCPECVWKIISEIQADEWEFSCTSTGLIEVKK</sequence>
<dbReference type="EMBL" id="LAZR01069343">
    <property type="protein sequence ID" value="KKK47890.1"/>
    <property type="molecule type" value="Genomic_DNA"/>
</dbReference>
<dbReference type="AlphaFoldDB" id="A0A0F8WIA5"/>
<name>A0A0F8WIA5_9ZZZZ</name>
<comment type="caution">
    <text evidence="1">The sequence shown here is derived from an EMBL/GenBank/DDBJ whole genome shotgun (WGS) entry which is preliminary data.</text>
</comment>
<accession>A0A0F8WIA5</accession>
<gene>
    <name evidence="1" type="ORF">LCGC14_3150640</name>
</gene>
<organism evidence="1">
    <name type="scientific">marine sediment metagenome</name>
    <dbReference type="NCBI Taxonomy" id="412755"/>
    <lineage>
        <taxon>unclassified sequences</taxon>
        <taxon>metagenomes</taxon>
        <taxon>ecological metagenomes</taxon>
    </lineage>
</organism>
<evidence type="ECO:0000313" key="1">
    <source>
        <dbReference type="EMBL" id="KKK47890.1"/>
    </source>
</evidence>
<protein>
    <submittedName>
        <fullName evidence="1">Uncharacterized protein</fullName>
    </submittedName>
</protein>
<proteinExistence type="predicted"/>
<reference evidence="1" key="1">
    <citation type="journal article" date="2015" name="Nature">
        <title>Complex archaea that bridge the gap between prokaryotes and eukaryotes.</title>
        <authorList>
            <person name="Spang A."/>
            <person name="Saw J.H."/>
            <person name="Jorgensen S.L."/>
            <person name="Zaremba-Niedzwiedzka K."/>
            <person name="Martijn J."/>
            <person name="Lind A.E."/>
            <person name="van Eijk R."/>
            <person name="Schleper C."/>
            <person name="Guy L."/>
            <person name="Ettema T.J."/>
        </authorList>
    </citation>
    <scope>NUCLEOTIDE SEQUENCE</scope>
</reference>